<feature type="transmembrane region" description="Helical" evidence="1">
    <location>
        <begin position="357"/>
        <end position="377"/>
    </location>
</feature>
<keyword evidence="1" id="KW-0472">Membrane</keyword>
<name>A0A7G3B860_LUTLO</name>
<organism evidence="3">
    <name type="scientific">Lutzomyia longipalpis</name>
    <name type="common">Sand fly</name>
    <dbReference type="NCBI Taxonomy" id="7200"/>
    <lineage>
        <taxon>Eukaryota</taxon>
        <taxon>Metazoa</taxon>
        <taxon>Ecdysozoa</taxon>
        <taxon>Arthropoda</taxon>
        <taxon>Hexapoda</taxon>
        <taxon>Insecta</taxon>
        <taxon>Pterygota</taxon>
        <taxon>Neoptera</taxon>
        <taxon>Endopterygota</taxon>
        <taxon>Diptera</taxon>
        <taxon>Nematocera</taxon>
        <taxon>Psychodoidea</taxon>
        <taxon>Psychodidae</taxon>
        <taxon>Lutzomyia</taxon>
        <taxon>Lutzomyia</taxon>
    </lineage>
</organism>
<keyword evidence="1" id="KW-0812">Transmembrane</keyword>
<evidence type="ECO:0000313" key="3">
    <source>
        <dbReference type="EMBL" id="MBC1180443.1"/>
    </source>
</evidence>
<reference evidence="3" key="1">
    <citation type="journal article" date="2020" name="BMC">
        <title>Leishmania infection induces a limited differential gene expression in the sand fly midgut.</title>
        <authorList>
            <person name="Coutinho-Abreu I.V."/>
            <person name="Serafim T.D."/>
            <person name="Meneses C."/>
            <person name="Kamhawi S."/>
            <person name="Oliveira F."/>
            <person name="Valenzuela J.G."/>
        </authorList>
    </citation>
    <scope>NUCLEOTIDE SEQUENCE</scope>
    <source>
        <strain evidence="3">Jacobina</strain>
        <tissue evidence="3">Midgut</tissue>
    </source>
</reference>
<protein>
    <submittedName>
        <fullName evidence="3">Uncharacterized protein</fullName>
    </submittedName>
</protein>
<dbReference type="AlphaFoldDB" id="A0A7G3B860"/>
<evidence type="ECO:0000256" key="2">
    <source>
        <dbReference type="SAM" id="SignalP"/>
    </source>
</evidence>
<accession>A0A7G3B860</accession>
<proteinExistence type="predicted"/>
<dbReference type="VEuPathDB" id="VectorBase:LLONM1_008981"/>
<feature type="chain" id="PRO_5028940245" evidence="2">
    <location>
        <begin position="21"/>
        <end position="404"/>
    </location>
</feature>
<keyword evidence="2" id="KW-0732">Signal</keyword>
<sequence>MLRKVLFALFLGANVLCVLTEEICLKSKNEGNSTVCLNPARSVSSSDLDQFTIMCKLSRGQFPFQPRGARDGPSPRMDRTKDGAPHIGFADSKFEYRYRFDFDLSVDCDDGIKYIASDMFWMSNPEPSMEYQKLIAREFNVNDKERNNTCLGFVVNNDEKMEFKPVYRDDLFNIPKEPYAYEYLVVRAPRSIEYNVTGVSESTQETSVVPADMGYFSYYNPSEYTQIIEVFLDNKYYVRYSFDPISYSRVYKFTTFFSVNEDDRTIPGTSSYDINQKVPFNISIPAFTSLTARIVGKSVDVTSTIRAMQKSVYSDDLASEPIEVQGKKYETFLTDFHLEDAQMHHTSEVLVVNYTTIYVALLCIGVVIVASILVFTVRMVIRRIKGTAPVARNEVPYQTLQANS</sequence>
<dbReference type="EMBL" id="GITU01011740">
    <property type="protein sequence ID" value="MBC1180443.1"/>
    <property type="molecule type" value="Transcribed_RNA"/>
</dbReference>
<feature type="signal peptide" evidence="2">
    <location>
        <begin position="1"/>
        <end position="20"/>
    </location>
</feature>
<keyword evidence="1" id="KW-1133">Transmembrane helix</keyword>
<evidence type="ECO:0000256" key="1">
    <source>
        <dbReference type="SAM" id="Phobius"/>
    </source>
</evidence>